<comment type="subcellular location">
    <subcellularLocation>
        <location evidence="1">Membrane</location>
        <topology evidence="1">Multi-pass membrane protein</topology>
    </subcellularLocation>
</comment>
<dbReference type="SUPFAM" id="SSF81340">
    <property type="entry name" value="Clc chloride channel"/>
    <property type="match status" value="1"/>
</dbReference>
<dbReference type="InterPro" id="IPR014743">
    <property type="entry name" value="Cl-channel_core"/>
</dbReference>
<dbReference type="InterPro" id="IPR036721">
    <property type="entry name" value="RCK_C_sf"/>
</dbReference>
<sequence length="536" mass="57521">MMKKNDTERTLEGMIHIPTLKLRLALEGILVGLFAGGCIALLRSCLEYVSERRSLMVAFLQNVSMTYAFFWVLALVMTSLVISGLVKWVPIAGGSGIPQVRGIVIGVYSSLHWFRVIVVKLITTALGIGAGLSMGREGPSVQIGGMAGQGIGKLFRNSNVETRALISSGAGAGLAAAFNAPMAGCLFTMEVIHKNLSALVMLPTLMASLTAAVVAHFVFGTETVFAIPRMPILDAAYLPHLALLGLFTGTIGVLFNKASLNMGRFYGLSFFKAPWIKLLFPLLLTIPLTFFFPYVLGAGDGVIEDMVELKGTVPFIILLLVGKFAFTMFSTGSGAPGGSLQPMLVLGAICGGLYGNLAAGLGLLPPEYRLHMVVFAMAGFFTGSVRAPVTGILLLLELTGRFYHMVPLGIVTLFAYAAGELLRDRPIFDAILEDDLKVRFPKTAKKDQLQRNPYVYEAAVESGSLAEGKSLKELKFPGKALVVSVRRGDSTLIPDASLVLMPGDYLYILPNEARISDLTGLLKTQEKEVLCQILGC</sequence>
<dbReference type="CDD" id="cd01031">
    <property type="entry name" value="EriC"/>
    <property type="match status" value="1"/>
</dbReference>
<dbReference type="Pfam" id="PF02080">
    <property type="entry name" value="TrkA_C"/>
    <property type="match status" value="1"/>
</dbReference>
<evidence type="ECO:0000256" key="7">
    <source>
        <dbReference type="ARBA" id="ARBA00023214"/>
    </source>
</evidence>
<keyword evidence="6 8" id="KW-0472">Membrane</keyword>
<evidence type="ECO:0000256" key="4">
    <source>
        <dbReference type="ARBA" id="ARBA00022989"/>
    </source>
</evidence>
<gene>
    <name evidence="10" type="ordered locus">Acin_1673</name>
</gene>
<feature type="transmembrane region" description="Helical" evidence="8">
    <location>
        <begin position="111"/>
        <end position="132"/>
    </location>
</feature>
<dbReference type="EMBL" id="CP003058">
    <property type="protein sequence ID" value="AEQ22887.1"/>
    <property type="molecule type" value="Genomic_DNA"/>
</dbReference>
<evidence type="ECO:0000256" key="8">
    <source>
        <dbReference type="SAM" id="Phobius"/>
    </source>
</evidence>
<feature type="transmembrane region" description="Helical" evidence="8">
    <location>
        <begin position="315"/>
        <end position="332"/>
    </location>
</feature>
<dbReference type="PROSITE" id="PS51202">
    <property type="entry name" value="RCK_C"/>
    <property type="match status" value="1"/>
</dbReference>
<feature type="transmembrane region" description="Helical" evidence="8">
    <location>
        <begin position="402"/>
        <end position="419"/>
    </location>
</feature>
<keyword evidence="5" id="KW-0406">Ion transport</keyword>
<feature type="transmembrane region" description="Helical" evidence="8">
    <location>
        <begin position="370"/>
        <end position="395"/>
    </location>
</feature>
<evidence type="ECO:0000259" key="9">
    <source>
        <dbReference type="PROSITE" id="PS51202"/>
    </source>
</evidence>
<dbReference type="Gene3D" id="1.10.3080.10">
    <property type="entry name" value="Clc chloride channel"/>
    <property type="match status" value="1"/>
</dbReference>
<keyword evidence="11" id="KW-1185">Reference proteome</keyword>
<dbReference type="Pfam" id="PF00654">
    <property type="entry name" value="Voltage_CLC"/>
    <property type="match status" value="1"/>
</dbReference>
<dbReference type="Gene3D" id="3.30.70.1450">
    <property type="entry name" value="Regulator of K+ conductance, C-terminal domain"/>
    <property type="match status" value="1"/>
</dbReference>
<name>G4Q381_ACIIR</name>
<dbReference type="SUPFAM" id="SSF116726">
    <property type="entry name" value="TrkA C-terminal domain-like"/>
    <property type="match status" value="1"/>
</dbReference>
<feature type="transmembrane region" description="Helical" evidence="8">
    <location>
        <begin position="196"/>
        <end position="217"/>
    </location>
</feature>
<dbReference type="eggNOG" id="COG0038">
    <property type="taxonomic scope" value="Bacteria"/>
</dbReference>
<evidence type="ECO:0000256" key="5">
    <source>
        <dbReference type="ARBA" id="ARBA00023065"/>
    </source>
</evidence>
<evidence type="ECO:0000256" key="2">
    <source>
        <dbReference type="ARBA" id="ARBA00022448"/>
    </source>
</evidence>
<dbReference type="PANTHER" id="PTHR45711">
    <property type="entry name" value="CHLORIDE CHANNEL PROTEIN"/>
    <property type="match status" value="1"/>
</dbReference>
<feature type="transmembrane region" description="Helical" evidence="8">
    <location>
        <begin position="344"/>
        <end position="364"/>
    </location>
</feature>
<proteinExistence type="predicted"/>
<dbReference type="RefSeq" id="WP_014128754.1">
    <property type="nucleotide sequence ID" value="NC_016077.1"/>
</dbReference>
<dbReference type="InterPro" id="IPR001807">
    <property type="entry name" value="ClC"/>
</dbReference>
<dbReference type="InterPro" id="IPR006037">
    <property type="entry name" value="RCK_C"/>
</dbReference>
<feature type="transmembrane region" description="Helical" evidence="8">
    <location>
        <begin position="237"/>
        <end position="255"/>
    </location>
</feature>
<dbReference type="PATRIC" id="fig|568816.4.peg.1624"/>
<reference evidence="10 11" key="1">
    <citation type="journal article" date="2011" name="J. Bacteriol.">
        <title>Complete genome sequence of Acidaminococcus intestini RYC-MR95, a Gram-negative bacterium from the phylum Firmicutes.</title>
        <authorList>
            <person name="D'Auria G."/>
            <person name="Galan J.C."/>
            <person name="Rodriguez-Alcayna M."/>
            <person name="Moya A."/>
            <person name="Baquero F."/>
            <person name="Latorre A."/>
        </authorList>
    </citation>
    <scope>NUCLEOTIDE SEQUENCE [LARGE SCALE GENOMIC DNA]</scope>
    <source>
        <strain evidence="10 11">RyC-MR95</strain>
    </source>
</reference>
<dbReference type="InParanoid" id="G4Q381"/>
<keyword evidence="7" id="KW-0868">Chloride</keyword>
<dbReference type="GO" id="GO:0005886">
    <property type="term" value="C:plasma membrane"/>
    <property type="evidence" value="ECO:0007669"/>
    <property type="project" value="TreeGrafter"/>
</dbReference>
<feature type="transmembrane region" description="Helical" evidence="8">
    <location>
        <begin position="275"/>
        <end position="295"/>
    </location>
</feature>
<dbReference type="GO" id="GO:0005247">
    <property type="term" value="F:voltage-gated chloride channel activity"/>
    <property type="evidence" value="ECO:0007669"/>
    <property type="project" value="TreeGrafter"/>
</dbReference>
<evidence type="ECO:0000256" key="6">
    <source>
        <dbReference type="ARBA" id="ARBA00023136"/>
    </source>
</evidence>
<accession>G4Q381</accession>
<dbReference type="STRING" id="568816.Acin_1673"/>
<protein>
    <submittedName>
        <fullName evidence="10">Chloride channel protein</fullName>
    </submittedName>
</protein>
<dbReference type="AlphaFoldDB" id="G4Q381"/>
<dbReference type="eggNOG" id="COG0569">
    <property type="taxonomic scope" value="Bacteria"/>
</dbReference>
<evidence type="ECO:0000256" key="1">
    <source>
        <dbReference type="ARBA" id="ARBA00004141"/>
    </source>
</evidence>
<dbReference type="GO" id="GO:0008324">
    <property type="term" value="F:monoatomic cation transmembrane transporter activity"/>
    <property type="evidence" value="ECO:0007669"/>
    <property type="project" value="InterPro"/>
</dbReference>
<keyword evidence="2" id="KW-0813">Transport</keyword>
<evidence type="ECO:0000313" key="11">
    <source>
        <dbReference type="Proteomes" id="UP000007093"/>
    </source>
</evidence>
<keyword evidence="4 8" id="KW-1133">Transmembrane helix</keyword>
<organism evidence="10 11">
    <name type="scientific">Acidaminococcus intestini (strain RyC-MR95)</name>
    <dbReference type="NCBI Taxonomy" id="568816"/>
    <lineage>
        <taxon>Bacteria</taxon>
        <taxon>Bacillati</taxon>
        <taxon>Bacillota</taxon>
        <taxon>Negativicutes</taxon>
        <taxon>Acidaminococcales</taxon>
        <taxon>Acidaminococcaceae</taxon>
        <taxon>Acidaminococcus</taxon>
    </lineage>
</organism>
<feature type="transmembrane region" description="Helical" evidence="8">
    <location>
        <begin position="24"/>
        <end position="46"/>
    </location>
</feature>
<feature type="domain" description="RCK C-terminal" evidence="9">
    <location>
        <begin position="443"/>
        <end position="524"/>
    </location>
</feature>
<dbReference type="PANTHER" id="PTHR45711:SF6">
    <property type="entry name" value="CHLORIDE CHANNEL PROTEIN"/>
    <property type="match status" value="1"/>
</dbReference>
<dbReference type="Proteomes" id="UP000007093">
    <property type="component" value="Chromosome"/>
</dbReference>
<keyword evidence="3 8" id="KW-0812">Transmembrane</keyword>
<evidence type="ECO:0000313" key="10">
    <source>
        <dbReference type="EMBL" id="AEQ22887.1"/>
    </source>
</evidence>
<dbReference type="KEGG" id="ain:Acin_1673"/>
<dbReference type="PRINTS" id="PR00762">
    <property type="entry name" value="CLCHANNEL"/>
</dbReference>
<dbReference type="GO" id="GO:0006813">
    <property type="term" value="P:potassium ion transport"/>
    <property type="evidence" value="ECO:0007669"/>
    <property type="project" value="InterPro"/>
</dbReference>
<dbReference type="GeneID" id="92878973"/>
<feature type="transmembrane region" description="Helical" evidence="8">
    <location>
        <begin position="67"/>
        <end position="91"/>
    </location>
</feature>
<evidence type="ECO:0000256" key="3">
    <source>
        <dbReference type="ARBA" id="ARBA00022692"/>
    </source>
</evidence>
<dbReference type="HOGENOM" id="CLU_015263_7_4_9"/>